<proteinExistence type="predicted"/>
<evidence type="ECO:0000313" key="3">
    <source>
        <dbReference type="Proteomes" id="UP000663838"/>
    </source>
</evidence>
<evidence type="ECO:0000313" key="2">
    <source>
        <dbReference type="EMBL" id="CAF4935546.1"/>
    </source>
</evidence>
<protein>
    <submittedName>
        <fullName evidence="2">Uncharacterized protein</fullName>
    </submittedName>
</protein>
<dbReference type="AlphaFoldDB" id="A0A821X2B0"/>
<comment type="caution">
    <text evidence="2">The sequence shown here is derived from an EMBL/GenBank/DDBJ whole genome shotgun (WGS) entry which is preliminary data.</text>
</comment>
<name>A0A821X2B0_9BILA</name>
<keyword evidence="1" id="KW-0378">Hydrolase</keyword>
<feature type="non-terminal residue" evidence="2">
    <location>
        <position position="102"/>
    </location>
</feature>
<sequence>RGIPAQPILNGYCGNYEVVFELICVIVITSSDIEFLAVRLPLKGQPSPPNAVWPHPQQMTASNDVLYIRPHDLKIDSNIRSCDIIAKAIQRYEPIFFPPKLA</sequence>
<reference evidence="2" key="1">
    <citation type="submission" date="2021-02" db="EMBL/GenBank/DDBJ databases">
        <authorList>
            <person name="Nowell W R."/>
        </authorList>
    </citation>
    <scope>NUCLEOTIDE SEQUENCE</scope>
</reference>
<organism evidence="2 3">
    <name type="scientific">Rotaria socialis</name>
    <dbReference type="NCBI Taxonomy" id="392032"/>
    <lineage>
        <taxon>Eukaryota</taxon>
        <taxon>Metazoa</taxon>
        <taxon>Spiralia</taxon>
        <taxon>Gnathifera</taxon>
        <taxon>Rotifera</taxon>
        <taxon>Eurotatoria</taxon>
        <taxon>Bdelloidea</taxon>
        <taxon>Philodinida</taxon>
        <taxon>Philodinidae</taxon>
        <taxon>Rotaria</taxon>
    </lineage>
</organism>
<dbReference type="EMBL" id="CAJOBS010009377">
    <property type="protein sequence ID" value="CAF4935546.1"/>
    <property type="molecule type" value="Genomic_DNA"/>
</dbReference>
<gene>
    <name evidence="2" type="ORF">TOA249_LOCUS33035</name>
</gene>
<dbReference type="Gene3D" id="3.30.379.10">
    <property type="entry name" value="Chitobiase/beta-hexosaminidase domain 2-like"/>
    <property type="match status" value="1"/>
</dbReference>
<feature type="non-terminal residue" evidence="2">
    <location>
        <position position="1"/>
    </location>
</feature>
<accession>A0A821X2B0</accession>
<dbReference type="InterPro" id="IPR029018">
    <property type="entry name" value="Hex-like_dom2"/>
</dbReference>
<dbReference type="GO" id="GO:0016787">
    <property type="term" value="F:hydrolase activity"/>
    <property type="evidence" value="ECO:0007669"/>
    <property type="project" value="UniProtKB-KW"/>
</dbReference>
<dbReference type="Proteomes" id="UP000663838">
    <property type="component" value="Unassembled WGS sequence"/>
</dbReference>
<evidence type="ECO:0000256" key="1">
    <source>
        <dbReference type="ARBA" id="ARBA00022801"/>
    </source>
</evidence>